<sequence length="136" mass="15104">MKDKIHFSYLEVVIIVFVLGIAARTITPQFAKAGNEEKVSDLVEGLEVMRAQLDLYRLQHRNCLPPADSFSSFETAMTTKVGRYGPYVKKIPTNPFNNLDTVRFDGEPAGAGKAGWRFDTETGLFQADNNAVYAAL</sequence>
<dbReference type="EMBL" id="BARS01031845">
    <property type="protein sequence ID" value="GAG22708.1"/>
    <property type="molecule type" value="Genomic_DNA"/>
</dbReference>
<evidence type="ECO:0000256" key="1">
    <source>
        <dbReference type="ARBA" id="ARBA00022481"/>
    </source>
</evidence>
<keyword evidence="2" id="KW-1133">Transmembrane helix</keyword>
<evidence type="ECO:0000313" key="3">
    <source>
        <dbReference type="EMBL" id="GAG22708.1"/>
    </source>
</evidence>
<dbReference type="InterPro" id="IPR045584">
    <property type="entry name" value="Pilin-like"/>
</dbReference>
<keyword evidence="2" id="KW-0472">Membrane</keyword>
<dbReference type="GO" id="GO:0015627">
    <property type="term" value="C:type II protein secretion system complex"/>
    <property type="evidence" value="ECO:0007669"/>
    <property type="project" value="InterPro"/>
</dbReference>
<reference evidence="3" key="1">
    <citation type="journal article" date="2014" name="Front. Microbiol.">
        <title>High frequency of phylogenetically diverse reductive dehalogenase-homologous genes in deep subseafloor sedimentary metagenomes.</title>
        <authorList>
            <person name="Kawai M."/>
            <person name="Futagami T."/>
            <person name="Toyoda A."/>
            <person name="Takaki Y."/>
            <person name="Nishi S."/>
            <person name="Hori S."/>
            <person name="Arai W."/>
            <person name="Tsubouchi T."/>
            <person name="Morono Y."/>
            <person name="Uchiyama I."/>
            <person name="Ito T."/>
            <person name="Fujiyama A."/>
            <person name="Inagaki F."/>
            <person name="Takami H."/>
        </authorList>
    </citation>
    <scope>NUCLEOTIDE SEQUENCE</scope>
    <source>
        <strain evidence="3">Expedition CK06-06</strain>
    </source>
</reference>
<keyword evidence="1" id="KW-0488">Methylation</keyword>
<dbReference type="InterPro" id="IPR000983">
    <property type="entry name" value="Bac_GSPG_pilin"/>
</dbReference>
<organism evidence="3">
    <name type="scientific">marine sediment metagenome</name>
    <dbReference type="NCBI Taxonomy" id="412755"/>
    <lineage>
        <taxon>unclassified sequences</taxon>
        <taxon>metagenomes</taxon>
        <taxon>ecological metagenomes</taxon>
    </lineage>
</organism>
<accession>X0WDS7</accession>
<feature type="transmembrane region" description="Helical" evidence="2">
    <location>
        <begin position="6"/>
        <end position="23"/>
    </location>
</feature>
<evidence type="ECO:0008006" key="4">
    <source>
        <dbReference type="Google" id="ProtNLM"/>
    </source>
</evidence>
<evidence type="ECO:0000256" key="2">
    <source>
        <dbReference type="SAM" id="Phobius"/>
    </source>
</evidence>
<dbReference type="PRINTS" id="PR00813">
    <property type="entry name" value="BCTERIALGSPG"/>
</dbReference>
<keyword evidence="2" id="KW-0812">Transmembrane</keyword>
<dbReference type="AlphaFoldDB" id="X0WDS7"/>
<dbReference type="SUPFAM" id="SSF54523">
    <property type="entry name" value="Pili subunits"/>
    <property type="match status" value="1"/>
</dbReference>
<dbReference type="GO" id="GO:0015628">
    <property type="term" value="P:protein secretion by the type II secretion system"/>
    <property type="evidence" value="ECO:0007669"/>
    <property type="project" value="InterPro"/>
</dbReference>
<comment type="caution">
    <text evidence="3">The sequence shown here is derived from an EMBL/GenBank/DDBJ whole genome shotgun (WGS) entry which is preliminary data.</text>
</comment>
<protein>
    <recommendedName>
        <fullName evidence="4">Type II secretion system protein GspG C-terminal domain-containing protein</fullName>
    </recommendedName>
</protein>
<name>X0WDS7_9ZZZZ</name>
<proteinExistence type="predicted"/>
<gene>
    <name evidence="3" type="ORF">S01H1_49489</name>
</gene>
<dbReference type="Gene3D" id="3.30.700.10">
    <property type="entry name" value="Glycoprotein, Type 4 Pilin"/>
    <property type="match status" value="1"/>
</dbReference>